<keyword evidence="2" id="KW-0813">Transport</keyword>
<reference evidence="7" key="1">
    <citation type="submission" date="2020-07" db="EMBL/GenBank/DDBJ databases">
        <title>Huge and variable diversity of episymbiotic CPR bacteria and DPANN archaea in groundwater ecosystems.</title>
        <authorList>
            <person name="He C.Y."/>
            <person name="Keren R."/>
            <person name="Whittaker M."/>
            <person name="Farag I.F."/>
            <person name="Doudna J."/>
            <person name="Cate J.H.D."/>
            <person name="Banfield J.F."/>
        </authorList>
    </citation>
    <scope>NUCLEOTIDE SEQUENCE</scope>
    <source>
        <strain evidence="7">NC_groundwater_1664_Pr3_B-0.1um_52_9</strain>
    </source>
</reference>
<proteinExistence type="inferred from homology"/>
<evidence type="ECO:0000256" key="1">
    <source>
        <dbReference type="ARBA" id="ARBA00005417"/>
    </source>
</evidence>
<dbReference type="GO" id="GO:0015658">
    <property type="term" value="F:branched-chain amino acid transmembrane transporter activity"/>
    <property type="evidence" value="ECO:0007669"/>
    <property type="project" value="TreeGrafter"/>
</dbReference>
<keyword evidence="5" id="KW-0029">Amino-acid transport</keyword>
<dbReference type="PANTHER" id="PTHR43820:SF4">
    <property type="entry name" value="HIGH-AFFINITY BRANCHED-CHAIN AMINO ACID TRANSPORT ATP-BINDING PROTEIN LIVF"/>
    <property type="match status" value="1"/>
</dbReference>
<dbReference type="SUPFAM" id="SSF52540">
    <property type="entry name" value="P-loop containing nucleoside triphosphate hydrolases"/>
    <property type="match status" value="1"/>
</dbReference>
<dbReference type="Proteomes" id="UP000807825">
    <property type="component" value="Unassembled WGS sequence"/>
</dbReference>
<evidence type="ECO:0000256" key="4">
    <source>
        <dbReference type="ARBA" id="ARBA00022840"/>
    </source>
</evidence>
<dbReference type="SMART" id="SM00382">
    <property type="entry name" value="AAA"/>
    <property type="match status" value="1"/>
</dbReference>
<dbReference type="Gene3D" id="3.40.50.300">
    <property type="entry name" value="P-loop containing nucleotide triphosphate hydrolases"/>
    <property type="match status" value="1"/>
</dbReference>
<dbReference type="PROSITE" id="PS00211">
    <property type="entry name" value="ABC_TRANSPORTER_1"/>
    <property type="match status" value="1"/>
</dbReference>
<feature type="domain" description="ABC transporter" evidence="6">
    <location>
        <begin position="2"/>
        <end position="235"/>
    </location>
</feature>
<dbReference type="Pfam" id="PF00005">
    <property type="entry name" value="ABC_tran"/>
    <property type="match status" value="1"/>
</dbReference>
<evidence type="ECO:0000256" key="3">
    <source>
        <dbReference type="ARBA" id="ARBA00022741"/>
    </source>
</evidence>
<comment type="caution">
    <text evidence="7">The sequence shown here is derived from an EMBL/GenBank/DDBJ whole genome shotgun (WGS) entry which is preliminary data.</text>
</comment>
<keyword evidence="4 7" id="KW-0067">ATP-binding</keyword>
<evidence type="ECO:0000313" key="8">
    <source>
        <dbReference type="Proteomes" id="UP000807825"/>
    </source>
</evidence>
<dbReference type="InterPro" id="IPR027417">
    <property type="entry name" value="P-loop_NTPase"/>
</dbReference>
<dbReference type="GO" id="GO:0005524">
    <property type="term" value="F:ATP binding"/>
    <property type="evidence" value="ECO:0007669"/>
    <property type="project" value="UniProtKB-KW"/>
</dbReference>
<name>A0A9D6Z1J9_9BACT</name>
<dbReference type="InterPro" id="IPR003593">
    <property type="entry name" value="AAA+_ATPase"/>
</dbReference>
<dbReference type="CDD" id="cd03224">
    <property type="entry name" value="ABC_TM1139_LivF_branched"/>
    <property type="match status" value="1"/>
</dbReference>
<dbReference type="PANTHER" id="PTHR43820">
    <property type="entry name" value="HIGH-AFFINITY BRANCHED-CHAIN AMINO ACID TRANSPORT ATP-BINDING PROTEIN LIVF"/>
    <property type="match status" value="1"/>
</dbReference>
<protein>
    <submittedName>
        <fullName evidence="7">ABC transporter ATP-binding protein</fullName>
    </submittedName>
</protein>
<accession>A0A9D6Z1J9</accession>
<evidence type="ECO:0000259" key="6">
    <source>
        <dbReference type="PROSITE" id="PS50893"/>
    </source>
</evidence>
<dbReference type="PROSITE" id="PS50893">
    <property type="entry name" value="ABC_TRANSPORTER_2"/>
    <property type="match status" value="1"/>
</dbReference>
<dbReference type="GO" id="GO:0015807">
    <property type="term" value="P:L-amino acid transport"/>
    <property type="evidence" value="ECO:0007669"/>
    <property type="project" value="TreeGrafter"/>
</dbReference>
<evidence type="ECO:0000256" key="2">
    <source>
        <dbReference type="ARBA" id="ARBA00022448"/>
    </source>
</evidence>
<keyword evidence="3" id="KW-0547">Nucleotide-binding</keyword>
<sequence length="235" mass="25366">MLEIEGLEVNYQNFFRALRGVSLEVREGDLTALIGSNGAGKTTLLNAISGLLPVTGGRMSWQGTDVTGLSPDLICRLGIVQVPEGRKLFPNMTVLENLEMGAYLTAARSKAAESFKMVFDLFPRLAERCKQAAGSLSGGEQQMLAVGRALMARPRLLMLDEPSLGLAPIVASEIFQIIGELNRNGLTVLLVSQEVLYALSIAKYCYLMESGKIILHGPGDQILADPTVKSHYLGL</sequence>
<dbReference type="GO" id="GO:0016887">
    <property type="term" value="F:ATP hydrolysis activity"/>
    <property type="evidence" value="ECO:0007669"/>
    <property type="project" value="InterPro"/>
</dbReference>
<dbReference type="AlphaFoldDB" id="A0A9D6Z1J9"/>
<dbReference type="InterPro" id="IPR017871">
    <property type="entry name" value="ABC_transporter-like_CS"/>
</dbReference>
<gene>
    <name evidence="7" type="ORF">HY912_16845</name>
</gene>
<dbReference type="InterPro" id="IPR003439">
    <property type="entry name" value="ABC_transporter-like_ATP-bd"/>
</dbReference>
<dbReference type="EMBL" id="JACRDE010000439">
    <property type="protein sequence ID" value="MBI5251158.1"/>
    <property type="molecule type" value="Genomic_DNA"/>
</dbReference>
<organism evidence="7 8">
    <name type="scientific">Desulfomonile tiedjei</name>
    <dbReference type="NCBI Taxonomy" id="2358"/>
    <lineage>
        <taxon>Bacteria</taxon>
        <taxon>Pseudomonadati</taxon>
        <taxon>Thermodesulfobacteriota</taxon>
        <taxon>Desulfomonilia</taxon>
        <taxon>Desulfomonilales</taxon>
        <taxon>Desulfomonilaceae</taxon>
        <taxon>Desulfomonile</taxon>
    </lineage>
</organism>
<evidence type="ECO:0000313" key="7">
    <source>
        <dbReference type="EMBL" id="MBI5251158.1"/>
    </source>
</evidence>
<comment type="similarity">
    <text evidence="1">Belongs to the ABC transporter superfamily.</text>
</comment>
<dbReference type="InterPro" id="IPR052156">
    <property type="entry name" value="BCAA_Transport_ATP-bd_LivF"/>
</dbReference>
<evidence type="ECO:0000256" key="5">
    <source>
        <dbReference type="ARBA" id="ARBA00022970"/>
    </source>
</evidence>